<dbReference type="EMBL" id="PQ287320">
    <property type="protein sequence ID" value="XHV10526.1"/>
    <property type="molecule type" value="Genomic_DNA"/>
</dbReference>
<organism evidence="1">
    <name type="scientific">Caulobacter phage BL57</name>
    <dbReference type="NCBI Taxonomy" id="3348355"/>
    <lineage>
        <taxon>Viruses</taxon>
    </lineage>
</organism>
<gene>
    <name evidence="1" type="ORF">BL57_054</name>
</gene>
<name>A0AB74UN85_9VIRU</name>
<reference evidence="1" key="1">
    <citation type="submission" date="2024-10" db="EMBL/GenBank/DDBJ databases">
        <title>Genetic diversity among independent isolates of the Dolichocephalovirinae subfamily.</title>
        <authorList>
            <person name="Ely B."/>
            <person name="Thomas Q."/>
            <person name="Mohammadi T."/>
        </authorList>
    </citation>
    <scope>NUCLEOTIDE SEQUENCE</scope>
</reference>
<evidence type="ECO:0000313" key="1">
    <source>
        <dbReference type="EMBL" id="XHV10526.1"/>
    </source>
</evidence>
<accession>A0AB74UN85</accession>
<sequence length="94" mass="10262">MKLTVSGHDMSGPETVYLMLVPRVGVRLETDKPVTLRFDALPGAAGSIQIDAKSPLKTADITDPSEITFLPTGAEQVFFINGNGRWKLTFREQA</sequence>
<proteinExistence type="predicted"/>
<protein>
    <submittedName>
        <fullName evidence="1">Uncharacterized protein</fullName>
    </submittedName>
</protein>